<gene>
    <name evidence="2" type="primary">Acey_s0139.g2110</name>
    <name evidence="2" type="ORF">Y032_0139g2110</name>
</gene>
<protein>
    <submittedName>
        <fullName evidence="2">Uncharacterized protein</fullName>
    </submittedName>
</protein>
<dbReference type="EMBL" id="JARK01001475">
    <property type="protein sequence ID" value="EYB97587.1"/>
    <property type="molecule type" value="Genomic_DNA"/>
</dbReference>
<evidence type="ECO:0000313" key="3">
    <source>
        <dbReference type="Proteomes" id="UP000024635"/>
    </source>
</evidence>
<comment type="caution">
    <text evidence="2">The sequence shown here is derived from an EMBL/GenBank/DDBJ whole genome shotgun (WGS) entry which is preliminary data.</text>
</comment>
<dbReference type="Proteomes" id="UP000024635">
    <property type="component" value="Unassembled WGS sequence"/>
</dbReference>
<evidence type="ECO:0000256" key="1">
    <source>
        <dbReference type="SAM" id="MobiDB-lite"/>
    </source>
</evidence>
<evidence type="ECO:0000313" key="2">
    <source>
        <dbReference type="EMBL" id="EYB97587.1"/>
    </source>
</evidence>
<accession>A0A016T4J7</accession>
<feature type="region of interest" description="Disordered" evidence="1">
    <location>
        <begin position="51"/>
        <end position="72"/>
    </location>
</feature>
<organism evidence="2 3">
    <name type="scientific">Ancylostoma ceylanicum</name>
    <dbReference type="NCBI Taxonomy" id="53326"/>
    <lineage>
        <taxon>Eukaryota</taxon>
        <taxon>Metazoa</taxon>
        <taxon>Ecdysozoa</taxon>
        <taxon>Nematoda</taxon>
        <taxon>Chromadorea</taxon>
        <taxon>Rhabditida</taxon>
        <taxon>Rhabditina</taxon>
        <taxon>Rhabditomorpha</taxon>
        <taxon>Strongyloidea</taxon>
        <taxon>Ancylostomatidae</taxon>
        <taxon>Ancylostomatinae</taxon>
        <taxon>Ancylostoma</taxon>
    </lineage>
</organism>
<sequence>MGISDINFDNFDNVAVRIFQELAYESKLNHLAQRILSEVELRAMHACRDMSASSQKLGRTTKRTSRKPLKTW</sequence>
<name>A0A016T4J7_9BILA</name>
<dbReference type="AlphaFoldDB" id="A0A016T4J7"/>
<proteinExistence type="predicted"/>
<reference evidence="3" key="1">
    <citation type="journal article" date="2015" name="Nat. Genet.">
        <title>The genome and transcriptome of the zoonotic hookworm Ancylostoma ceylanicum identify infection-specific gene families.</title>
        <authorList>
            <person name="Schwarz E.M."/>
            <person name="Hu Y."/>
            <person name="Antoshechkin I."/>
            <person name="Miller M.M."/>
            <person name="Sternberg P.W."/>
            <person name="Aroian R.V."/>
        </authorList>
    </citation>
    <scope>NUCLEOTIDE SEQUENCE</scope>
    <source>
        <strain evidence="3">HY135</strain>
    </source>
</reference>
<feature type="compositionally biased region" description="Basic residues" evidence="1">
    <location>
        <begin position="59"/>
        <end position="72"/>
    </location>
</feature>
<keyword evidence="3" id="KW-1185">Reference proteome</keyword>